<sequence>MRSKFLTIAFIFIFVAPVFADAESVDELRSEIEEKNAQIKELEEEIAEFQTEIDKTSKETGTLKNQVGVLTKTINKLLTDIKVTQKKVEAAELTLEELQIGIAEKGSETEKFKNALAEIVRNMNEIESQSLIEIMLARPDLSGFFSDIDYIESLSSDLGLKLNELKEAKIVLEAEKSKQEKTKLSLQSLRLELDSRKSIEEDARIQKNNLLKITQNKEAEYKELLDDRLSKKEALEAEIRSIEEELRITIDPSSLPSPGSGVLKWPLNSVFITQYFGNTPFATQNPQVYGGKGHNGIDLRASIGTPVKSSADGVVIATGNTDLQRGCYSYGKWALVKHPNNLSTLYAHLSLISVSPGQNISGGQLVGYSGNTGYSTGPHLHFTVFASEGVRVVRLGDVKKVTNCANMEIPIAPFNVYLNPLTYL</sequence>
<dbReference type="SUPFAM" id="SSF51261">
    <property type="entry name" value="Duplicated hybrid motif"/>
    <property type="match status" value="1"/>
</dbReference>
<evidence type="ECO:0000256" key="1">
    <source>
        <dbReference type="SAM" id="Coils"/>
    </source>
</evidence>
<feature type="domain" description="M23ase beta-sheet core" evidence="3">
    <location>
        <begin position="293"/>
        <end position="385"/>
    </location>
</feature>
<gene>
    <name evidence="4" type="ORF">A3J00_00475</name>
</gene>
<evidence type="ECO:0000313" key="5">
    <source>
        <dbReference type="Proteomes" id="UP000178428"/>
    </source>
</evidence>
<dbReference type="Gene3D" id="6.10.250.3150">
    <property type="match status" value="1"/>
</dbReference>
<name>A0A1G2EXY9_9BACT</name>
<dbReference type="InterPro" id="IPR016047">
    <property type="entry name" value="M23ase_b-sheet_dom"/>
</dbReference>
<organism evidence="4 5">
    <name type="scientific">Candidatus Niyogibacteria bacterium RIFCSPLOWO2_02_FULL_45_13</name>
    <dbReference type="NCBI Taxonomy" id="1801725"/>
    <lineage>
        <taxon>Bacteria</taxon>
        <taxon>Candidatus Niyogiibacteriota</taxon>
    </lineage>
</organism>
<dbReference type="CDD" id="cd12797">
    <property type="entry name" value="M23_peptidase"/>
    <property type="match status" value="1"/>
</dbReference>
<dbReference type="PANTHER" id="PTHR21666">
    <property type="entry name" value="PEPTIDASE-RELATED"/>
    <property type="match status" value="1"/>
</dbReference>
<accession>A0A1G2EXY9</accession>
<dbReference type="Pfam" id="PF01551">
    <property type="entry name" value="Peptidase_M23"/>
    <property type="match status" value="1"/>
</dbReference>
<proteinExistence type="predicted"/>
<keyword evidence="1" id="KW-0175">Coiled coil</keyword>
<dbReference type="AlphaFoldDB" id="A0A1G2EXY9"/>
<dbReference type="EMBL" id="MHMR01000017">
    <property type="protein sequence ID" value="OGZ30633.1"/>
    <property type="molecule type" value="Genomic_DNA"/>
</dbReference>
<protein>
    <recommendedName>
        <fullName evidence="3">M23ase beta-sheet core domain-containing protein</fullName>
    </recommendedName>
</protein>
<dbReference type="Gene3D" id="2.70.70.10">
    <property type="entry name" value="Glucose Permease (Domain IIA)"/>
    <property type="match status" value="1"/>
</dbReference>
<dbReference type="STRING" id="1801725.A3J00_00475"/>
<reference evidence="4 5" key="1">
    <citation type="journal article" date="2016" name="Nat. Commun.">
        <title>Thousands of microbial genomes shed light on interconnected biogeochemical processes in an aquifer system.</title>
        <authorList>
            <person name="Anantharaman K."/>
            <person name="Brown C.T."/>
            <person name="Hug L.A."/>
            <person name="Sharon I."/>
            <person name="Castelle C.J."/>
            <person name="Probst A.J."/>
            <person name="Thomas B.C."/>
            <person name="Singh A."/>
            <person name="Wilkins M.J."/>
            <person name="Karaoz U."/>
            <person name="Brodie E.L."/>
            <person name="Williams K.H."/>
            <person name="Hubbard S.S."/>
            <person name="Banfield J.F."/>
        </authorList>
    </citation>
    <scope>NUCLEOTIDE SEQUENCE [LARGE SCALE GENOMIC DNA]</scope>
</reference>
<dbReference type="InterPro" id="IPR011055">
    <property type="entry name" value="Dup_hybrid_motif"/>
</dbReference>
<feature type="signal peptide" evidence="2">
    <location>
        <begin position="1"/>
        <end position="20"/>
    </location>
</feature>
<evidence type="ECO:0000313" key="4">
    <source>
        <dbReference type="EMBL" id="OGZ30633.1"/>
    </source>
</evidence>
<keyword evidence="2" id="KW-0732">Signal</keyword>
<evidence type="ECO:0000259" key="3">
    <source>
        <dbReference type="Pfam" id="PF01551"/>
    </source>
</evidence>
<comment type="caution">
    <text evidence="4">The sequence shown here is derived from an EMBL/GenBank/DDBJ whole genome shotgun (WGS) entry which is preliminary data.</text>
</comment>
<dbReference type="GO" id="GO:0004222">
    <property type="term" value="F:metalloendopeptidase activity"/>
    <property type="evidence" value="ECO:0007669"/>
    <property type="project" value="TreeGrafter"/>
</dbReference>
<feature type="chain" id="PRO_5009582805" description="M23ase beta-sheet core domain-containing protein" evidence="2">
    <location>
        <begin position="21"/>
        <end position="424"/>
    </location>
</feature>
<evidence type="ECO:0000256" key="2">
    <source>
        <dbReference type="SAM" id="SignalP"/>
    </source>
</evidence>
<dbReference type="InterPro" id="IPR050570">
    <property type="entry name" value="Cell_wall_metabolism_enzyme"/>
</dbReference>
<dbReference type="Proteomes" id="UP000178428">
    <property type="component" value="Unassembled WGS sequence"/>
</dbReference>
<dbReference type="PANTHER" id="PTHR21666:SF270">
    <property type="entry name" value="MUREIN HYDROLASE ACTIVATOR ENVC"/>
    <property type="match status" value="1"/>
</dbReference>
<feature type="coiled-coil region" evidence="1">
    <location>
        <begin position="25"/>
        <end position="129"/>
    </location>
</feature>